<reference evidence="1" key="2">
    <citation type="submission" date="2022-09" db="EMBL/GenBank/DDBJ databases">
        <title>Biosynthetic gene clusters of Dactylosporangioum fulvum.</title>
        <authorList>
            <person name="Caradec T."/>
        </authorList>
    </citation>
    <scope>NUCLEOTIDE SEQUENCE</scope>
    <source>
        <strain evidence="1">NRRL B-16292</strain>
    </source>
</reference>
<evidence type="ECO:0000313" key="2">
    <source>
        <dbReference type="Proteomes" id="UP001059617"/>
    </source>
</evidence>
<keyword evidence="2" id="KW-1185">Reference proteome</keyword>
<dbReference type="EMBL" id="CP073720">
    <property type="protein sequence ID" value="UWP85801.1"/>
    <property type="molecule type" value="Genomic_DNA"/>
</dbReference>
<proteinExistence type="predicted"/>
<name>A0ABY5W9M7_9ACTN</name>
<dbReference type="Proteomes" id="UP001059617">
    <property type="component" value="Chromosome"/>
</dbReference>
<gene>
    <name evidence="1" type="ORF">Dfulv_16775</name>
</gene>
<dbReference type="RefSeq" id="WP_259864078.1">
    <property type="nucleotide sequence ID" value="NZ_BAAAST010000073.1"/>
</dbReference>
<sequence>MANPTDPIDVDALVEAGTARAEATPDDGDDCCENGCQCYFPRPSYDEDYDPDDTFDGSDCDHCPNCCSCVPCMYVHHA</sequence>
<organism evidence="1 2">
    <name type="scientific">Dactylosporangium fulvum</name>
    <dbReference type="NCBI Taxonomy" id="53359"/>
    <lineage>
        <taxon>Bacteria</taxon>
        <taxon>Bacillati</taxon>
        <taxon>Actinomycetota</taxon>
        <taxon>Actinomycetes</taxon>
        <taxon>Micromonosporales</taxon>
        <taxon>Micromonosporaceae</taxon>
        <taxon>Dactylosporangium</taxon>
    </lineage>
</organism>
<protein>
    <submittedName>
        <fullName evidence="1">Uncharacterized protein</fullName>
    </submittedName>
</protein>
<accession>A0ABY5W9M7</accession>
<evidence type="ECO:0000313" key="1">
    <source>
        <dbReference type="EMBL" id="UWP85801.1"/>
    </source>
</evidence>
<reference evidence="1" key="1">
    <citation type="submission" date="2021-04" db="EMBL/GenBank/DDBJ databases">
        <authorList>
            <person name="Hartkoorn R.C."/>
            <person name="Beaudoing E."/>
            <person name="Hot D."/>
        </authorList>
    </citation>
    <scope>NUCLEOTIDE SEQUENCE</scope>
    <source>
        <strain evidence="1">NRRL B-16292</strain>
    </source>
</reference>